<proteinExistence type="predicted"/>
<gene>
    <name evidence="1" type="ORF">APZ42_010909</name>
</gene>
<accession>A0A162T9F1</accession>
<dbReference type="Proteomes" id="UP000076858">
    <property type="component" value="Unassembled WGS sequence"/>
</dbReference>
<evidence type="ECO:0000313" key="2">
    <source>
        <dbReference type="Proteomes" id="UP000076858"/>
    </source>
</evidence>
<dbReference type="AlphaFoldDB" id="A0A162T9F1"/>
<name>A0A162T9F1_9CRUS</name>
<sequence length="67" mass="7843">MHFLFFFCGQHKGIVLGLEKKKRKTFDVATDGEQIPRPVELIKVVAERNSVGIFTRDEQKHFFFLFA</sequence>
<protein>
    <submittedName>
        <fullName evidence="1">Uncharacterized protein</fullName>
    </submittedName>
</protein>
<organism evidence="1 2">
    <name type="scientific">Daphnia magna</name>
    <dbReference type="NCBI Taxonomy" id="35525"/>
    <lineage>
        <taxon>Eukaryota</taxon>
        <taxon>Metazoa</taxon>
        <taxon>Ecdysozoa</taxon>
        <taxon>Arthropoda</taxon>
        <taxon>Crustacea</taxon>
        <taxon>Branchiopoda</taxon>
        <taxon>Diplostraca</taxon>
        <taxon>Cladocera</taxon>
        <taxon>Anomopoda</taxon>
        <taxon>Daphniidae</taxon>
        <taxon>Daphnia</taxon>
    </lineage>
</organism>
<keyword evidence="2" id="KW-1185">Reference proteome</keyword>
<reference evidence="1 2" key="1">
    <citation type="submission" date="2016-03" db="EMBL/GenBank/DDBJ databases">
        <title>EvidentialGene: Evidence-directed Construction of Genes on Genomes.</title>
        <authorList>
            <person name="Gilbert D.G."/>
            <person name="Choi J.-H."/>
            <person name="Mockaitis K."/>
            <person name="Colbourne J."/>
            <person name="Pfrender M."/>
        </authorList>
    </citation>
    <scope>NUCLEOTIDE SEQUENCE [LARGE SCALE GENOMIC DNA]</scope>
    <source>
        <strain evidence="1 2">Xinb3</strain>
        <tissue evidence="1">Complete organism</tissue>
    </source>
</reference>
<dbReference type="EMBL" id="LRGB01000005">
    <property type="protein sequence ID" value="KZS22015.1"/>
    <property type="molecule type" value="Genomic_DNA"/>
</dbReference>
<comment type="caution">
    <text evidence="1">The sequence shown here is derived from an EMBL/GenBank/DDBJ whole genome shotgun (WGS) entry which is preliminary data.</text>
</comment>
<evidence type="ECO:0000313" key="1">
    <source>
        <dbReference type="EMBL" id="KZS22015.1"/>
    </source>
</evidence>